<gene>
    <name evidence="1" type="ORF">BIFBRE_03400</name>
</gene>
<evidence type="ECO:0000313" key="1">
    <source>
        <dbReference type="EMBL" id="EFE88990.1"/>
    </source>
</evidence>
<name>D4BMV4_BIFBR</name>
<protein>
    <submittedName>
        <fullName evidence="1">Uncharacterized protein</fullName>
    </submittedName>
</protein>
<evidence type="ECO:0000313" key="2">
    <source>
        <dbReference type="Proteomes" id="UP000003191"/>
    </source>
</evidence>
<organism evidence="1 2">
    <name type="scientific">Bifidobacterium breve DSM 20213 = JCM 1192</name>
    <dbReference type="NCBI Taxonomy" id="518634"/>
    <lineage>
        <taxon>Bacteria</taxon>
        <taxon>Bacillati</taxon>
        <taxon>Actinomycetota</taxon>
        <taxon>Actinomycetes</taxon>
        <taxon>Bifidobacteriales</taxon>
        <taxon>Bifidobacteriaceae</taxon>
        <taxon>Bifidobacterium</taxon>
    </lineage>
</organism>
<keyword evidence="2" id="KW-1185">Reference proteome</keyword>
<dbReference type="AlphaFoldDB" id="D4BMV4"/>
<comment type="caution">
    <text evidence="1">The sequence shown here is derived from an EMBL/GenBank/DDBJ whole genome shotgun (WGS) entry which is preliminary data.</text>
</comment>
<dbReference type="Proteomes" id="UP000003191">
    <property type="component" value="Unassembled WGS sequence"/>
</dbReference>
<sequence length="49" mass="5803">MRHVASYWRIIKESALAELGQWTLRISSPGWYLRRPWKSISSSAIRLED</sequence>
<reference evidence="1 2" key="1">
    <citation type="submission" date="2010-02" db="EMBL/GenBank/DDBJ databases">
        <authorList>
            <person name="Weinstock G."/>
            <person name="Sodergren E."/>
            <person name="Clifton S."/>
            <person name="Fulton L."/>
            <person name="Fulton B."/>
            <person name="Courtney L."/>
            <person name="Fronick C."/>
            <person name="Harrison M."/>
            <person name="Strong C."/>
            <person name="Farmer C."/>
            <person name="Delahaunty K."/>
            <person name="Markovic C."/>
            <person name="Hall O."/>
            <person name="Minx P."/>
            <person name="Tomlinson C."/>
            <person name="Mitreva M."/>
            <person name="Nelson J."/>
            <person name="Hou S."/>
            <person name="Wollam A."/>
            <person name="Pepin K.H."/>
            <person name="Johnson M."/>
            <person name="Bhonagiri V."/>
            <person name="Zhang X."/>
            <person name="Suruliraj S."/>
            <person name="Warren W."/>
            <person name="Chinwalla A."/>
            <person name="Mardis E.R."/>
            <person name="Wilson R.K."/>
        </authorList>
    </citation>
    <scope>NUCLEOTIDE SEQUENCE [LARGE SCALE GENOMIC DNA]</scope>
    <source>
        <strain evidence="1 2">DSM 20213</strain>
    </source>
</reference>
<dbReference type="HOGENOM" id="CLU_3132816_0_0_11"/>
<dbReference type="EMBL" id="ACCG02000009">
    <property type="protein sequence ID" value="EFE88990.1"/>
    <property type="molecule type" value="Genomic_DNA"/>
</dbReference>
<accession>D4BMV4</accession>
<proteinExistence type="predicted"/>